<gene>
    <name evidence="2" type="ORF">NW768_004669</name>
</gene>
<dbReference type="SUPFAM" id="SSF52047">
    <property type="entry name" value="RNI-like"/>
    <property type="match status" value="1"/>
</dbReference>
<evidence type="ECO:0000259" key="1">
    <source>
        <dbReference type="PROSITE" id="PS50181"/>
    </source>
</evidence>
<dbReference type="InterPro" id="IPR001810">
    <property type="entry name" value="F-box_dom"/>
</dbReference>
<name>A0ABQ8RGT5_FUSEQ</name>
<evidence type="ECO:0000313" key="3">
    <source>
        <dbReference type="Proteomes" id="UP001152024"/>
    </source>
</evidence>
<feature type="domain" description="F-box" evidence="1">
    <location>
        <begin position="2"/>
        <end position="54"/>
    </location>
</feature>
<dbReference type="PROSITE" id="PS50181">
    <property type="entry name" value="FBOX"/>
    <property type="match status" value="1"/>
</dbReference>
<dbReference type="Proteomes" id="UP001152024">
    <property type="component" value="Unassembled WGS sequence"/>
</dbReference>
<accession>A0ABQ8RGT5</accession>
<reference evidence="2" key="1">
    <citation type="submission" date="2022-09" db="EMBL/GenBank/DDBJ databases">
        <title>Fusarium specimens isolated from Avocado Roots.</title>
        <authorList>
            <person name="Stajich J."/>
            <person name="Roper C."/>
            <person name="Heimlech-Rivalta G."/>
        </authorList>
    </citation>
    <scope>NUCLEOTIDE SEQUENCE</scope>
    <source>
        <strain evidence="2">CF00095</strain>
    </source>
</reference>
<sequence length="474" mass="54426">MVRLITHLPNELLREILLFASTYDRVCPLRDLALVNKQIRQVAFPLLVRHWERERSFQQPHLGLLALHLLRHPEHRTQVKTLNFMSPSTRDCDEAGSILYDQSPVRLQPESLVELARAAGKAIPNLAQSSNWTGRIRMGCFHALAVLVLAWTTRVTDVAMELPRPNVCFQINDSYVMMLKFFHEAAQQVYTRGQNEAREMLLAEVQRLHIETWEAGLYRFGSAKFPLSVFRLPKLKRLYIEHLELENSQEVTIPRGCSTVEELFLGRSKVKGASLRKILAACPKLRVLHYAWFDIILEFPDKRIIRDALIEEAGSLEELHLDLMTYTYLHPTSRLHFGATGNGTVVEQSFKTLSHLRKFTLDLEDLSKRFEDPREIMPDFLTTQLPASLEELTLTWCNPWKKCLEEDFMSLDGIDIWLGVVVAIRTLLEEAGPGCKFDKLRLLDVTEILVGSQQMEEFVELGRSKGINVLENTG</sequence>
<comment type="caution">
    <text evidence="2">The sequence shown here is derived from an EMBL/GenBank/DDBJ whole genome shotgun (WGS) entry which is preliminary data.</text>
</comment>
<dbReference type="EMBL" id="JAOQBH010000006">
    <property type="protein sequence ID" value="KAJ4135056.1"/>
    <property type="molecule type" value="Genomic_DNA"/>
</dbReference>
<evidence type="ECO:0000313" key="2">
    <source>
        <dbReference type="EMBL" id="KAJ4135056.1"/>
    </source>
</evidence>
<keyword evidence="3" id="KW-1185">Reference proteome</keyword>
<proteinExistence type="predicted"/>
<dbReference type="Gene3D" id="3.80.10.10">
    <property type="entry name" value="Ribonuclease Inhibitor"/>
    <property type="match status" value="1"/>
</dbReference>
<protein>
    <recommendedName>
        <fullName evidence="1">F-box domain-containing protein</fullName>
    </recommendedName>
</protein>
<organism evidence="2 3">
    <name type="scientific">Fusarium equiseti</name>
    <name type="common">Fusarium scirpi</name>
    <dbReference type="NCBI Taxonomy" id="61235"/>
    <lineage>
        <taxon>Eukaryota</taxon>
        <taxon>Fungi</taxon>
        <taxon>Dikarya</taxon>
        <taxon>Ascomycota</taxon>
        <taxon>Pezizomycotina</taxon>
        <taxon>Sordariomycetes</taxon>
        <taxon>Hypocreomycetidae</taxon>
        <taxon>Hypocreales</taxon>
        <taxon>Nectriaceae</taxon>
        <taxon>Fusarium</taxon>
        <taxon>Fusarium incarnatum-equiseti species complex</taxon>
    </lineage>
</organism>
<dbReference type="InterPro" id="IPR032675">
    <property type="entry name" value="LRR_dom_sf"/>
</dbReference>